<reference evidence="2" key="1">
    <citation type="submission" date="2018-05" db="EMBL/GenBank/DDBJ databases">
        <authorList>
            <person name="Deangelis K."/>
            <person name="Huntemann M."/>
            <person name="Clum A."/>
            <person name="Pillay M."/>
            <person name="Palaniappan K."/>
            <person name="Varghese N."/>
            <person name="Mikhailova N."/>
            <person name="Stamatis D."/>
            <person name="Reddy T."/>
            <person name="Daum C."/>
            <person name="Shapiro N."/>
            <person name="Ivanova N."/>
            <person name="Kyrpides N."/>
            <person name="Woyke T."/>
        </authorList>
    </citation>
    <scope>NUCLEOTIDE SEQUENCE [LARGE SCALE GENOMIC DNA]</scope>
    <source>
        <strain evidence="2">GAS496</strain>
    </source>
</reference>
<gene>
    <name evidence="1" type="ORF">C8E89_10586</name>
</gene>
<reference evidence="1 2" key="2">
    <citation type="submission" date="2018-06" db="EMBL/GenBank/DDBJ databases">
        <title>Sequencing of bacterial isolates from soil warming experiment in Harvard Forest, Massachusetts, USA.</title>
        <authorList>
            <person name="Deangelis K.PhD."/>
        </authorList>
    </citation>
    <scope>NUCLEOTIDE SEQUENCE [LARGE SCALE GENOMIC DNA]</scope>
    <source>
        <strain evidence="1 2">GAS496</strain>
    </source>
</reference>
<dbReference type="Proteomes" id="UP000247781">
    <property type="component" value="Unassembled WGS sequence"/>
</dbReference>
<proteinExistence type="predicted"/>
<organism evidence="1 2">
    <name type="scientific">Mycolicibacterium moriokaense</name>
    <dbReference type="NCBI Taxonomy" id="39691"/>
    <lineage>
        <taxon>Bacteria</taxon>
        <taxon>Bacillati</taxon>
        <taxon>Actinomycetota</taxon>
        <taxon>Actinomycetes</taxon>
        <taxon>Mycobacteriales</taxon>
        <taxon>Mycobacteriaceae</taxon>
        <taxon>Mycolicibacterium</taxon>
    </lineage>
</organism>
<dbReference type="AlphaFoldDB" id="A0A318HN80"/>
<evidence type="ECO:0000313" key="1">
    <source>
        <dbReference type="EMBL" id="PXX09733.1"/>
    </source>
</evidence>
<evidence type="ECO:0000313" key="2">
    <source>
        <dbReference type="Proteomes" id="UP000247781"/>
    </source>
</evidence>
<accession>A0A318HN80</accession>
<sequence length="113" mass="12853">MSSIGFVVPVPAGKEQADRDWMSTLDGERREEYQSEWKKAGFKHHTVWQQETPNGTVDIVYLEADDIPTAMQAITSSDSPFHAWFRERVLDVHDLDLSKANPPQPTLLHDASF</sequence>
<comment type="caution">
    <text evidence="1">The sequence shown here is derived from an EMBL/GenBank/DDBJ whole genome shotgun (WGS) entry which is preliminary data.</text>
</comment>
<dbReference type="RefSeq" id="WP_146220987.1">
    <property type="nucleotide sequence ID" value="NZ_QJJU01000005.1"/>
</dbReference>
<dbReference type="EMBL" id="QJJU01000005">
    <property type="protein sequence ID" value="PXX09733.1"/>
    <property type="molecule type" value="Genomic_DNA"/>
</dbReference>
<keyword evidence="2" id="KW-1185">Reference proteome</keyword>
<protein>
    <submittedName>
        <fullName evidence="1">Uncharacterized protein</fullName>
    </submittedName>
</protein>
<dbReference type="OrthoDB" id="1121820at2"/>
<name>A0A318HN80_9MYCO</name>